<protein>
    <recommendedName>
        <fullName evidence="9">RNA polymerase sigma-70 factor</fullName>
    </recommendedName>
</protein>
<dbReference type="SUPFAM" id="SSF88946">
    <property type="entry name" value="Sigma2 domain of RNA polymerase sigma factors"/>
    <property type="match status" value="1"/>
</dbReference>
<dbReference type="InterPro" id="IPR013325">
    <property type="entry name" value="RNA_pol_sigma_r2"/>
</dbReference>
<dbReference type="SUPFAM" id="SSF88659">
    <property type="entry name" value="Sigma3 and sigma4 domains of RNA polymerase sigma factors"/>
    <property type="match status" value="1"/>
</dbReference>
<dbReference type="InterPro" id="IPR007627">
    <property type="entry name" value="RNA_pol_sigma70_r2"/>
</dbReference>
<evidence type="ECO:0000256" key="4">
    <source>
        <dbReference type="ARBA" id="ARBA00023163"/>
    </source>
</evidence>
<dbReference type="EMBL" id="LVXG01000034">
    <property type="protein sequence ID" value="OQP44433.1"/>
    <property type="molecule type" value="Genomic_DNA"/>
</dbReference>
<dbReference type="STRING" id="354355.SAMN05660816_03823"/>
<proteinExistence type="inferred from homology"/>
<dbReference type="Pfam" id="PF04542">
    <property type="entry name" value="Sigma70_r2"/>
    <property type="match status" value="1"/>
</dbReference>
<accession>A0A1V9EE84</accession>
<evidence type="ECO:0000313" key="7">
    <source>
        <dbReference type="EMBL" id="OQP44433.1"/>
    </source>
</evidence>
<comment type="caution">
    <text evidence="7">The sequence shown here is derived from an EMBL/GenBank/DDBJ whole genome shotgun (WGS) entry which is preliminary data.</text>
</comment>
<keyword evidence="2" id="KW-0805">Transcription regulation</keyword>
<sequence>MTADYCNLTDTELFLLLKQDDVRAFDEMYERYFILLLNAAFKRLQSKEDALEIVQDLFVQLYFKRKKIETHNLGGYLHMMLRNKIIDRFREQLVRKKHIYRLQLQKPETSAEAPENNLDVKQLEQKIYTVIDRLPDKCREVFLLSRFDNLSHQAIAEQLNISVSTVEKHIVKALKIVRKHVGHFEVNALLFTWYLASN</sequence>
<organism evidence="7 8">
    <name type="scientific">Niastella yeongjuensis</name>
    <dbReference type="NCBI Taxonomy" id="354355"/>
    <lineage>
        <taxon>Bacteria</taxon>
        <taxon>Pseudomonadati</taxon>
        <taxon>Bacteroidota</taxon>
        <taxon>Chitinophagia</taxon>
        <taxon>Chitinophagales</taxon>
        <taxon>Chitinophagaceae</taxon>
        <taxon>Niastella</taxon>
    </lineage>
</organism>
<evidence type="ECO:0000256" key="3">
    <source>
        <dbReference type="ARBA" id="ARBA00023082"/>
    </source>
</evidence>
<dbReference type="NCBIfam" id="TIGR02985">
    <property type="entry name" value="Sig70_bacteroi1"/>
    <property type="match status" value="1"/>
</dbReference>
<gene>
    <name evidence="7" type="ORF">A4H97_08615</name>
</gene>
<dbReference type="Proteomes" id="UP000192610">
    <property type="component" value="Unassembled WGS sequence"/>
</dbReference>
<evidence type="ECO:0000259" key="5">
    <source>
        <dbReference type="Pfam" id="PF04542"/>
    </source>
</evidence>
<dbReference type="InterPro" id="IPR036388">
    <property type="entry name" value="WH-like_DNA-bd_sf"/>
</dbReference>
<dbReference type="OrthoDB" id="764619at2"/>
<dbReference type="InterPro" id="IPR013324">
    <property type="entry name" value="RNA_pol_sigma_r3/r4-like"/>
</dbReference>
<dbReference type="PANTHER" id="PTHR43133:SF46">
    <property type="entry name" value="RNA POLYMERASE SIGMA-70 FACTOR ECF SUBFAMILY"/>
    <property type="match status" value="1"/>
</dbReference>
<dbReference type="GO" id="GO:0016987">
    <property type="term" value="F:sigma factor activity"/>
    <property type="evidence" value="ECO:0007669"/>
    <property type="project" value="UniProtKB-KW"/>
</dbReference>
<dbReference type="GO" id="GO:0006352">
    <property type="term" value="P:DNA-templated transcription initiation"/>
    <property type="evidence" value="ECO:0007669"/>
    <property type="project" value="InterPro"/>
</dbReference>
<dbReference type="InterPro" id="IPR039425">
    <property type="entry name" value="RNA_pol_sigma-70-like"/>
</dbReference>
<evidence type="ECO:0000256" key="2">
    <source>
        <dbReference type="ARBA" id="ARBA00023015"/>
    </source>
</evidence>
<dbReference type="NCBIfam" id="TIGR02937">
    <property type="entry name" value="sigma70-ECF"/>
    <property type="match status" value="1"/>
</dbReference>
<dbReference type="CDD" id="cd06171">
    <property type="entry name" value="Sigma70_r4"/>
    <property type="match status" value="1"/>
</dbReference>
<keyword evidence="4" id="KW-0804">Transcription</keyword>
<dbReference type="PANTHER" id="PTHR43133">
    <property type="entry name" value="RNA POLYMERASE ECF-TYPE SIGMA FACTO"/>
    <property type="match status" value="1"/>
</dbReference>
<comment type="similarity">
    <text evidence="1">Belongs to the sigma-70 factor family. ECF subfamily.</text>
</comment>
<feature type="domain" description="RNA polymerase sigma-70 region 2" evidence="5">
    <location>
        <begin position="28"/>
        <end position="92"/>
    </location>
</feature>
<dbReference type="InterPro" id="IPR014327">
    <property type="entry name" value="RNA_pol_sigma70_bacteroid"/>
</dbReference>
<dbReference type="GO" id="GO:0003677">
    <property type="term" value="F:DNA binding"/>
    <property type="evidence" value="ECO:0007669"/>
    <property type="project" value="InterPro"/>
</dbReference>
<dbReference type="InterPro" id="IPR014284">
    <property type="entry name" value="RNA_pol_sigma-70_dom"/>
</dbReference>
<name>A0A1V9EE84_9BACT</name>
<keyword evidence="8" id="KW-1185">Reference proteome</keyword>
<evidence type="ECO:0000313" key="8">
    <source>
        <dbReference type="Proteomes" id="UP000192610"/>
    </source>
</evidence>
<dbReference type="Gene3D" id="1.10.1740.10">
    <property type="match status" value="1"/>
</dbReference>
<evidence type="ECO:0000259" key="6">
    <source>
        <dbReference type="Pfam" id="PF08281"/>
    </source>
</evidence>
<dbReference type="InterPro" id="IPR013249">
    <property type="entry name" value="RNA_pol_sigma70_r4_t2"/>
</dbReference>
<reference evidence="8" key="1">
    <citation type="submission" date="2016-04" db="EMBL/GenBank/DDBJ databases">
        <authorList>
            <person name="Chen L."/>
            <person name="Zhuang W."/>
            <person name="Wang G."/>
        </authorList>
    </citation>
    <scope>NUCLEOTIDE SEQUENCE [LARGE SCALE GENOMIC DNA]</scope>
    <source>
        <strain evidence="8">17621</strain>
    </source>
</reference>
<dbReference type="Gene3D" id="1.10.10.10">
    <property type="entry name" value="Winged helix-like DNA-binding domain superfamily/Winged helix DNA-binding domain"/>
    <property type="match status" value="1"/>
</dbReference>
<dbReference type="Pfam" id="PF08281">
    <property type="entry name" value="Sigma70_r4_2"/>
    <property type="match status" value="1"/>
</dbReference>
<dbReference type="RefSeq" id="WP_081202482.1">
    <property type="nucleotide sequence ID" value="NZ_FOCZ01000006.1"/>
</dbReference>
<feature type="domain" description="RNA polymerase sigma factor 70 region 4 type 2" evidence="6">
    <location>
        <begin position="125"/>
        <end position="175"/>
    </location>
</feature>
<evidence type="ECO:0000256" key="1">
    <source>
        <dbReference type="ARBA" id="ARBA00010641"/>
    </source>
</evidence>
<keyword evidence="3" id="KW-0731">Sigma factor</keyword>
<evidence type="ECO:0008006" key="9">
    <source>
        <dbReference type="Google" id="ProtNLM"/>
    </source>
</evidence>
<dbReference type="AlphaFoldDB" id="A0A1V9EE84"/>